<dbReference type="Gene3D" id="3.30.230.20">
    <property type="entry name" value="lpxc deacetylase, domain 1"/>
    <property type="match status" value="1"/>
</dbReference>
<protein>
    <recommendedName>
        <fullName evidence="4 12">UDP-3-O-acyl-N-acetylglucosamine deacetylase</fullName>
        <shortName evidence="12">UDP-3-O-acyl-GlcNAc deacetylase</shortName>
        <ecNumber evidence="4 12">3.5.1.108</ecNumber>
    </recommendedName>
    <alternativeName>
        <fullName evidence="12">UDP-3-O-[R-3-hydroxymyristoyl]-N-acetylglucosamine deacetylase</fullName>
    </alternativeName>
</protein>
<feature type="active site" description="Proton donor" evidence="12">
    <location>
        <position position="272"/>
    </location>
</feature>
<feature type="binding site" evidence="12">
    <location>
        <position position="83"/>
    </location>
    <ligand>
        <name>Zn(2+)</name>
        <dbReference type="ChEBI" id="CHEBI:29105"/>
    </ligand>
</feature>
<dbReference type="EMBL" id="PUEJ01000004">
    <property type="protein sequence ID" value="PRH87145.1"/>
    <property type="molecule type" value="Genomic_DNA"/>
</dbReference>
<dbReference type="HAMAP" id="MF_00388">
    <property type="entry name" value="LpxC"/>
    <property type="match status" value="1"/>
</dbReference>
<comment type="similarity">
    <text evidence="12">Belongs to the LpxC family.</text>
</comment>
<reference evidence="13 14" key="1">
    <citation type="submission" date="2018-02" db="EMBL/GenBank/DDBJ databases">
        <title>Whole genome sequencing of endophytic bacterium.</title>
        <authorList>
            <person name="Eedara R."/>
            <person name="Podile A.R."/>
        </authorList>
    </citation>
    <scope>NUCLEOTIDE SEQUENCE [LARGE SCALE GENOMIC DNA]</scope>
    <source>
        <strain evidence="13 14">RP1T</strain>
    </source>
</reference>
<comment type="function">
    <text evidence="2 12">Catalyzes the hydrolysis of UDP-3-O-myristoyl-N-acetylglucosamine to form UDP-3-O-myristoylglucosamine and acetate, the committed step in lipid A biosynthesis.</text>
</comment>
<keyword evidence="5 12" id="KW-0444">Lipid biosynthesis</keyword>
<comment type="cofactor">
    <cofactor evidence="1 12">
        <name>Zn(2+)</name>
        <dbReference type="ChEBI" id="CHEBI:29105"/>
    </cofactor>
</comment>
<evidence type="ECO:0000256" key="3">
    <source>
        <dbReference type="ARBA" id="ARBA00005002"/>
    </source>
</evidence>
<sequence length="319" mass="35014">MKSGFQTTLNDRVSLEGIGVHSGKPVSITLHPSEADSGIIFLRTHLENGREREILAHYHNVIDTRLCTVVGDATRASVATIEHLMAALRGLGIDNVTVEVDGPEIPVMDGSSAPYIAAIDQVGIATLRARRRQIKVLKPVRVEMGRAWAELTPWDKAGNTGFRMDVEIDFDSPLIGRQRRVLDLTPDNFRRELSRARTFGFVKDVEQLWERGLALGSSLENSVALSEDRILNPEGLRYADEFVRHKMLDAVGDLALAGAPLIGQFRSYCGGHRVNYMTLQALFADDSAWTMVDAPVRRESGHAELSSGLAAAAFAPDTN</sequence>
<organism evidence="13 14">
    <name type="scientific">Labrys okinawensis</name>
    <dbReference type="NCBI Taxonomy" id="346911"/>
    <lineage>
        <taxon>Bacteria</taxon>
        <taxon>Pseudomonadati</taxon>
        <taxon>Pseudomonadota</taxon>
        <taxon>Alphaproteobacteria</taxon>
        <taxon>Hyphomicrobiales</taxon>
        <taxon>Xanthobacteraceae</taxon>
        <taxon>Labrys</taxon>
    </lineage>
</organism>
<evidence type="ECO:0000313" key="14">
    <source>
        <dbReference type="Proteomes" id="UP000237682"/>
    </source>
</evidence>
<keyword evidence="9 12" id="KW-0862">Zinc</keyword>
<evidence type="ECO:0000256" key="9">
    <source>
        <dbReference type="ARBA" id="ARBA00022833"/>
    </source>
</evidence>
<dbReference type="InterPro" id="IPR004463">
    <property type="entry name" value="UDP-acyl_GlcNac_deAcase"/>
</dbReference>
<dbReference type="SUPFAM" id="SSF54211">
    <property type="entry name" value="Ribosomal protein S5 domain 2-like"/>
    <property type="match status" value="2"/>
</dbReference>
<proteinExistence type="inferred from homology"/>
<evidence type="ECO:0000256" key="2">
    <source>
        <dbReference type="ARBA" id="ARBA00002923"/>
    </source>
</evidence>
<dbReference type="OrthoDB" id="9802746at2"/>
<evidence type="ECO:0000256" key="8">
    <source>
        <dbReference type="ARBA" id="ARBA00022801"/>
    </source>
</evidence>
<evidence type="ECO:0000313" key="13">
    <source>
        <dbReference type="EMBL" id="PRH87145.1"/>
    </source>
</evidence>
<evidence type="ECO:0000256" key="12">
    <source>
        <dbReference type="HAMAP-Rule" id="MF_00388"/>
    </source>
</evidence>
<dbReference type="UniPathway" id="UPA00359">
    <property type="reaction ID" value="UER00478"/>
</dbReference>
<comment type="pathway">
    <text evidence="3 12">Glycolipid biosynthesis; lipid IV(A) biosynthesis; lipid IV(A) from (3R)-3-hydroxytetradecanoyl-[acyl-carrier-protein] and UDP-N-acetyl-alpha-D-glucosamine: step 2/6.</text>
</comment>
<dbReference type="GO" id="GO:0046872">
    <property type="term" value="F:metal ion binding"/>
    <property type="evidence" value="ECO:0007669"/>
    <property type="project" value="UniProtKB-KW"/>
</dbReference>
<dbReference type="RefSeq" id="WP_105862085.1">
    <property type="nucleotide sequence ID" value="NZ_PUEJ01000004.1"/>
</dbReference>
<dbReference type="PANTHER" id="PTHR33694">
    <property type="entry name" value="UDP-3-O-ACYL-N-ACETYLGLUCOSAMINE DEACETYLASE 1, MITOCHONDRIAL-RELATED"/>
    <property type="match status" value="1"/>
</dbReference>
<evidence type="ECO:0000256" key="7">
    <source>
        <dbReference type="ARBA" id="ARBA00022723"/>
    </source>
</evidence>
<gene>
    <name evidence="12" type="primary">lpxC</name>
    <name evidence="13" type="ORF">C5L14_10895</name>
</gene>
<keyword evidence="14" id="KW-1185">Reference proteome</keyword>
<dbReference type="Gene3D" id="3.30.1700.10">
    <property type="entry name" value="lpxc deacetylase, domain 2"/>
    <property type="match status" value="1"/>
</dbReference>
<dbReference type="GO" id="GO:0103117">
    <property type="term" value="F:UDP-3-O-acyl-N-acetylglucosamine deacetylase activity"/>
    <property type="evidence" value="ECO:0007669"/>
    <property type="project" value="UniProtKB-UniRule"/>
</dbReference>
<dbReference type="EC" id="3.5.1.108" evidence="4 12"/>
<comment type="caution">
    <text evidence="13">The sequence shown here is derived from an EMBL/GenBank/DDBJ whole genome shotgun (WGS) entry which is preliminary data.</text>
</comment>
<dbReference type="InterPro" id="IPR015870">
    <property type="entry name" value="UDP-acyl_N-AcGlcN_deAcase_N"/>
</dbReference>
<evidence type="ECO:0000256" key="1">
    <source>
        <dbReference type="ARBA" id="ARBA00001947"/>
    </source>
</evidence>
<name>A0A2S9QCU7_9HYPH</name>
<dbReference type="GO" id="GO:0016020">
    <property type="term" value="C:membrane"/>
    <property type="evidence" value="ECO:0007669"/>
    <property type="project" value="GOC"/>
</dbReference>
<dbReference type="InterPro" id="IPR020568">
    <property type="entry name" value="Ribosomal_Su5_D2-typ_SF"/>
</dbReference>
<keyword evidence="6 12" id="KW-0441">Lipid A biosynthesis</keyword>
<dbReference type="AlphaFoldDB" id="A0A2S9QCU7"/>
<keyword evidence="7 12" id="KW-0479">Metal-binding</keyword>
<keyword evidence="8 12" id="KW-0378">Hydrolase</keyword>
<evidence type="ECO:0000256" key="5">
    <source>
        <dbReference type="ARBA" id="ARBA00022516"/>
    </source>
</evidence>
<accession>A0A2S9QCU7</accession>
<dbReference type="Proteomes" id="UP000237682">
    <property type="component" value="Unassembled WGS sequence"/>
</dbReference>
<dbReference type="InterPro" id="IPR011334">
    <property type="entry name" value="UDP-acyl_GlcNac_deAcase_C"/>
</dbReference>
<dbReference type="Pfam" id="PF03331">
    <property type="entry name" value="LpxC"/>
    <property type="match status" value="1"/>
</dbReference>
<evidence type="ECO:0000256" key="10">
    <source>
        <dbReference type="ARBA" id="ARBA00023098"/>
    </source>
</evidence>
<dbReference type="PANTHER" id="PTHR33694:SF1">
    <property type="entry name" value="UDP-3-O-ACYL-N-ACETYLGLUCOSAMINE DEACETYLASE 1, MITOCHONDRIAL-RELATED"/>
    <property type="match status" value="1"/>
</dbReference>
<evidence type="ECO:0000256" key="6">
    <source>
        <dbReference type="ARBA" id="ARBA00022556"/>
    </source>
</evidence>
<feature type="binding site" evidence="12">
    <location>
        <position position="249"/>
    </location>
    <ligand>
        <name>Zn(2+)</name>
        <dbReference type="ChEBI" id="CHEBI:29105"/>
    </ligand>
</feature>
<feature type="binding site" evidence="12">
    <location>
        <position position="245"/>
    </location>
    <ligand>
        <name>Zn(2+)</name>
        <dbReference type="ChEBI" id="CHEBI:29105"/>
    </ligand>
</feature>
<keyword evidence="10 12" id="KW-0443">Lipid metabolism</keyword>
<dbReference type="GO" id="GO:0009245">
    <property type="term" value="P:lipid A biosynthetic process"/>
    <property type="evidence" value="ECO:0007669"/>
    <property type="project" value="UniProtKB-UniRule"/>
</dbReference>
<comment type="catalytic activity">
    <reaction evidence="11 12">
        <text>a UDP-3-O-[(3R)-3-hydroxyacyl]-N-acetyl-alpha-D-glucosamine + H2O = a UDP-3-O-[(3R)-3-hydroxyacyl]-alpha-D-glucosamine + acetate</text>
        <dbReference type="Rhea" id="RHEA:67816"/>
        <dbReference type="ChEBI" id="CHEBI:15377"/>
        <dbReference type="ChEBI" id="CHEBI:30089"/>
        <dbReference type="ChEBI" id="CHEBI:137740"/>
        <dbReference type="ChEBI" id="CHEBI:173225"/>
        <dbReference type="EC" id="3.5.1.108"/>
    </reaction>
</comment>
<evidence type="ECO:0000256" key="11">
    <source>
        <dbReference type="ARBA" id="ARBA00024535"/>
    </source>
</evidence>
<dbReference type="NCBIfam" id="TIGR00325">
    <property type="entry name" value="lpxC"/>
    <property type="match status" value="1"/>
</dbReference>
<evidence type="ECO:0000256" key="4">
    <source>
        <dbReference type="ARBA" id="ARBA00012745"/>
    </source>
</evidence>